<dbReference type="InterPro" id="IPR009100">
    <property type="entry name" value="AcylCoA_DH/oxidase_NM_dom_sf"/>
</dbReference>
<keyword evidence="3" id="KW-0285">Flavoprotein</keyword>
<dbReference type="Pfam" id="PF02770">
    <property type="entry name" value="Acyl-CoA_dh_M"/>
    <property type="match status" value="1"/>
</dbReference>
<evidence type="ECO:0000259" key="6">
    <source>
        <dbReference type="Pfam" id="PF00441"/>
    </source>
</evidence>
<dbReference type="SUPFAM" id="SSF47203">
    <property type="entry name" value="Acyl-CoA dehydrogenase C-terminal domain-like"/>
    <property type="match status" value="1"/>
</dbReference>
<evidence type="ECO:0000259" key="7">
    <source>
        <dbReference type="Pfam" id="PF02770"/>
    </source>
</evidence>
<name>A0ABW0J7D2_9BURK</name>
<evidence type="ECO:0000259" key="8">
    <source>
        <dbReference type="Pfam" id="PF02771"/>
    </source>
</evidence>
<keyword evidence="4" id="KW-0274">FAD</keyword>
<dbReference type="PANTHER" id="PTHR43884:SF20">
    <property type="entry name" value="ACYL-COA DEHYDROGENASE FADE28"/>
    <property type="match status" value="1"/>
</dbReference>
<dbReference type="Gene3D" id="2.40.110.10">
    <property type="entry name" value="Butyryl-CoA Dehydrogenase, subunit A, domain 2"/>
    <property type="match status" value="1"/>
</dbReference>
<evidence type="ECO:0000256" key="3">
    <source>
        <dbReference type="ARBA" id="ARBA00022630"/>
    </source>
</evidence>
<dbReference type="InterPro" id="IPR037069">
    <property type="entry name" value="AcylCoA_DH/ox_N_sf"/>
</dbReference>
<feature type="domain" description="Acyl-CoA dehydrogenase/oxidase C-terminal" evidence="6">
    <location>
        <begin position="232"/>
        <end position="358"/>
    </location>
</feature>
<accession>A0ABW0J7D2</accession>
<dbReference type="InterPro" id="IPR036250">
    <property type="entry name" value="AcylCo_DH-like_C"/>
</dbReference>
<evidence type="ECO:0000256" key="4">
    <source>
        <dbReference type="ARBA" id="ARBA00022827"/>
    </source>
</evidence>
<keyword evidence="5 9" id="KW-0560">Oxidoreductase</keyword>
<comment type="cofactor">
    <cofactor evidence="1">
        <name>FAD</name>
        <dbReference type="ChEBI" id="CHEBI:57692"/>
    </cofactor>
</comment>
<sequence>MNFQHTEERRMLADSLNRFIADQYGFDTRDKIARSDEGFSADMWRRFAELGTIGALFPEAHGGFGGEGFDVAVVFEALGRGLVVEPFLDTLIVGRALAHAGGNAQQEQLAALIDGSLIAALAHDEPGSHYEAARVTTRAVKRGDGWVLQGAKGVVQHGEQADVLLVSARTALDQSGGECNESDEAGISLFLVPRRAPGVKVRGYRKIDGGRAAEVALDDVTLGIDALVGAEGSGFATLEHATGYGLLALAAEAVGAMDVARDDTLEYLRTRKQFGVPIGSFQALQHRMADLLLEIEQARSAVINAAAAIDALRGERERALSAAKYSIGRIGARVAEESIQLHGGIGMTWELRLSHYAKRLVMIDHQLGDEDHHLARYIALGRTENRT</sequence>
<comment type="caution">
    <text evidence="9">The sequence shown here is derived from an EMBL/GenBank/DDBJ whole genome shotgun (WGS) entry which is preliminary data.</text>
</comment>
<proteinExistence type="inferred from homology"/>
<keyword evidence="10" id="KW-1185">Reference proteome</keyword>
<dbReference type="Pfam" id="PF00441">
    <property type="entry name" value="Acyl-CoA_dh_1"/>
    <property type="match status" value="1"/>
</dbReference>
<evidence type="ECO:0000313" key="9">
    <source>
        <dbReference type="EMBL" id="MFC5428899.1"/>
    </source>
</evidence>
<protein>
    <submittedName>
        <fullName evidence="9">Acyl-CoA dehydrogenase family protein</fullName>
        <ecNumber evidence="9">1.-.-.-</ecNumber>
    </submittedName>
</protein>
<dbReference type="RefSeq" id="WP_377710889.1">
    <property type="nucleotide sequence ID" value="NZ_JBHSMP010000011.1"/>
</dbReference>
<dbReference type="Pfam" id="PF02771">
    <property type="entry name" value="Acyl-CoA_dh_N"/>
    <property type="match status" value="1"/>
</dbReference>
<evidence type="ECO:0000313" key="10">
    <source>
        <dbReference type="Proteomes" id="UP001596103"/>
    </source>
</evidence>
<evidence type="ECO:0000256" key="5">
    <source>
        <dbReference type="ARBA" id="ARBA00023002"/>
    </source>
</evidence>
<dbReference type="EC" id="1.-.-.-" evidence="9"/>
<dbReference type="Proteomes" id="UP001596103">
    <property type="component" value="Unassembled WGS sequence"/>
</dbReference>
<dbReference type="InterPro" id="IPR006091">
    <property type="entry name" value="Acyl-CoA_Oxase/DH_mid-dom"/>
</dbReference>
<feature type="domain" description="Acyl-CoA oxidase/dehydrogenase middle" evidence="7">
    <location>
        <begin position="122"/>
        <end position="220"/>
    </location>
</feature>
<gene>
    <name evidence="9" type="ORF">ACFPTO_08825</name>
</gene>
<dbReference type="CDD" id="cd00567">
    <property type="entry name" value="ACAD"/>
    <property type="match status" value="1"/>
</dbReference>
<dbReference type="GO" id="GO:0016491">
    <property type="term" value="F:oxidoreductase activity"/>
    <property type="evidence" value="ECO:0007669"/>
    <property type="project" value="UniProtKB-KW"/>
</dbReference>
<dbReference type="Gene3D" id="1.10.540.10">
    <property type="entry name" value="Acyl-CoA dehydrogenase/oxidase, N-terminal domain"/>
    <property type="match status" value="1"/>
</dbReference>
<dbReference type="EMBL" id="JBHSMP010000011">
    <property type="protein sequence ID" value="MFC5428899.1"/>
    <property type="molecule type" value="Genomic_DNA"/>
</dbReference>
<reference evidence="10" key="1">
    <citation type="journal article" date="2019" name="Int. J. Syst. Evol. Microbiol.">
        <title>The Global Catalogue of Microorganisms (GCM) 10K type strain sequencing project: providing services to taxonomists for standard genome sequencing and annotation.</title>
        <authorList>
            <consortium name="The Broad Institute Genomics Platform"/>
            <consortium name="The Broad Institute Genome Sequencing Center for Infectious Disease"/>
            <person name="Wu L."/>
            <person name="Ma J."/>
        </authorList>
    </citation>
    <scope>NUCLEOTIDE SEQUENCE [LARGE SCALE GENOMIC DNA]</scope>
    <source>
        <strain evidence="10">CCUG 56042</strain>
    </source>
</reference>
<evidence type="ECO:0000256" key="1">
    <source>
        <dbReference type="ARBA" id="ARBA00001974"/>
    </source>
</evidence>
<dbReference type="InterPro" id="IPR013786">
    <property type="entry name" value="AcylCoA_DH/ox_N"/>
</dbReference>
<organism evidence="9 10">
    <name type="scientific">Paraburkholderia denitrificans</name>
    <dbReference type="NCBI Taxonomy" id="694025"/>
    <lineage>
        <taxon>Bacteria</taxon>
        <taxon>Pseudomonadati</taxon>
        <taxon>Pseudomonadota</taxon>
        <taxon>Betaproteobacteria</taxon>
        <taxon>Burkholderiales</taxon>
        <taxon>Burkholderiaceae</taxon>
        <taxon>Paraburkholderia</taxon>
    </lineage>
</organism>
<feature type="domain" description="Acyl-CoA dehydrogenase/oxidase N-terminal" evidence="8">
    <location>
        <begin position="6"/>
        <end position="109"/>
    </location>
</feature>
<dbReference type="SUPFAM" id="SSF56645">
    <property type="entry name" value="Acyl-CoA dehydrogenase NM domain-like"/>
    <property type="match status" value="1"/>
</dbReference>
<comment type="similarity">
    <text evidence="2">Belongs to the acyl-CoA dehydrogenase family.</text>
</comment>
<dbReference type="PANTHER" id="PTHR43884">
    <property type="entry name" value="ACYL-COA DEHYDROGENASE"/>
    <property type="match status" value="1"/>
</dbReference>
<dbReference type="InterPro" id="IPR046373">
    <property type="entry name" value="Acyl-CoA_Oxase/DH_mid-dom_sf"/>
</dbReference>
<evidence type="ECO:0000256" key="2">
    <source>
        <dbReference type="ARBA" id="ARBA00009347"/>
    </source>
</evidence>
<dbReference type="Gene3D" id="1.20.140.10">
    <property type="entry name" value="Butyryl-CoA Dehydrogenase, subunit A, domain 3"/>
    <property type="match status" value="1"/>
</dbReference>
<dbReference type="InterPro" id="IPR009075">
    <property type="entry name" value="AcylCo_DH/oxidase_C"/>
</dbReference>